<reference evidence="2 3" key="1">
    <citation type="journal article" date="2018" name="Mol. Biol. Evol.">
        <title>Broad Genomic Sampling Reveals a Smut Pathogenic Ancestry of the Fungal Clade Ustilaginomycotina.</title>
        <authorList>
            <person name="Kijpornyongpan T."/>
            <person name="Mondo S.J."/>
            <person name="Barry K."/>
            <person name="Sandor L."/>
            <person name="Lee J."/>
            <person name="Lipzen A."/>
            <person name="Pangilinan J."/>
            <person name="LaButti K."/>
            <person name="Hainaut M."/>
            <person name="Henrissat B."/>
            <person name="Grigoriev I.V."/>
            <person name="Spatafora J.W."/>
            <person name="Aime M.C."/>
        </authorList>
    </citation>
    <scope>NUCLEOTIDE SEQUENCE [LARGE SCALE GENOMIC DNA]</scope>
    <source>
        <strain evidence="2 3">MCA 3645</strain>
    </source>
</reference>
<dbReference type="AlphaFoldDB" id="A0A317XN96"/>
<evidence type="ECO:0000256" key="1">
    <source>
        <dbReference type="SAM" id="MobiDB-lite"/>
    </source>
</evidence>
<protein>
    <submittedName>
        <fullName evidence="2">Uncharacterized protein</fullName>
    </submittedName>
</protein>
<sequence length="155" mass="17248">MLLQMQQKAEIQYRSRNIKEERRDQSYVLCRPTSLTKSSAFGNAEYAIVALLRRRLQLTMRLTLIIGASEPSSKPLLTACASNTVLTMTQPHLPQRLVIPLSVSSSDQLVSSFRSSSGSSRVMEDPTPASACARGDARTAFQWIRRSPKKSASQF</sequence>
<feature type="region of interest" description="Disordered" evidence="1">
    <location>
        <begin position="113"/>
        <end position="134"/>
    </location>
</feature>
<organism evidence="2 3">
    <name type="scientific">Testicularia cyperi</name>
    <dbReference type="NCBI Taxonomy" id="1882483"/>
    <lineage>
        <taxon>Eukaryota</taxon>
        <taxon>Fungi</taxon>
        <taxon>Dikarya</taxon>
        <taxon>Basidiomycota</taxon>
        <taxon>Ustilaginomycotina</taxon>
        <taxon>Ustilaginomycetes</taxon>
        <taxon>Ustilaginales</taxon>
        <taxon>Anthracoideaceae</taxon>
        <taxon>Testicularia</taxon>
    </lineage>
</organism>
<keyword evidence="3" id="KW-1185">Reference proteome</keyword>
<evidence type="ECO:0000313" key="2">
    <source>
        <dbReference type="EMBL" id="PWY98780.1"/>
    </source>
</evidence>
<accession>A0A317XN96</accession>
<dbReference type="Proteomes" id="UP000246740">
    <property type="component" value="Unassembled WGS sequence"/>
</dbReference>
<proteinExistence type="predicted"/>
<dbReference type="InParanoid" id="A0A317XN96"/>
<gene>
    <name evidence="2" type="ORF">BCV70DRAFT_27735</name>
</gene>
<dbReference type="EMBL" id="KZ819197">
    <property type="protein sequence ID" value="PWY98780.1"/>
    <property type="molecule type" value="Genomic_DNA"/>
</dbReference>
<name>A0A317XN96_9BASI</name>
<evidence type="ECO:0000313" key="3">
    <source>
        <dbReference type="Proteomes" id="UP000246740"/>
    </source>
</evidence>